<name>A0ABY7UZ39_9DEIO</name>
<gene>
    <name evidence="1" type="ORF">M8445_12470</name>
</gene>
<proteinExistence type="predicted"/>
<protein>
    <recommendedName>
        <fullName evidence="3">IS256 family transposase</fullName>
    </recommendedName>
</protein>
<evidence type="ECO:0000313" key="1">
    <source>
        <dbReference type="EMBL" id="WDA58155.1"/>
    </source>
</evidence>
<evidence type="ECO:0000313" key="2">
    <source>
        <dbReference type="Proteomes" id="UP001217044"/>
    </source>
</evidence>
<keyword evidence="2" id="KW-1185">Reference proteome</keyword>
<evidence type="ECO:0008006" key="3">
    <source>
        <dbReference type="Google" id="ProtNLM"/>
    </source>
</evidence>
<dbReference type="Proteomes" id="UP001217044">
    <property type="component" value="Chromosome"/>
</dbReference>
<dbReference type="EMBL" id="CP115165">
    <property type="protein sequence ID" value="WDA58155.1"/>
    <property type="molecule type" value="Genomic_DNA"/>
</dbReference>
<reference evidence="1 2" key="1">
    <citation type="submission" date="2022-12" db="EMBL/GenBank/DDBJ databases">
        <title>Genome Sequence of Deinococcus aquaticus Type Strain PB314.</title>
        <authorList>
            <person name="Albert C."/>
            <person name="Hill J."/>
            <person name="Boren L."/>
            <person name="Scholz-Ng S."/>
            <person name="Fatema N."/>
            <person name="Grosso R."/>
            <person name="Soboslay E."/>
            <person name="Tuohy J."/>
        </authorList>
    </citation>
    <scope>NUCLEOTIDE SEQUENCE [LARGE SCALE GENOMIC DNA]</scope>
    <source>
        <strain evidence="1 2">PB-314</strain>
    </source>
</reference>
<accession>A0ABY7UZ39</accession>
<dbReference type="RefSeq" id="WP_273988103.1">
    <property type="nucleotide sequence ID" value="NZ_BAABQT010000015.1"/>
</dbReference>
<sequence>MMKKENKITRRDDKSHEIDKMVKLLMSQDAALTLLAATAHAEANYTEEASPDA</sequence>
<organism evidence="1 2">
    <name type="scientific">Deinococcus aquaticus</name>
    <dbReference type="NCBI Taxonomy" id="328692"/>
    <lineage>
        <taxon>Bacteria</taxon>
        <taxon>Thermotogati</taxon>
        <taxon>Deinococcota</taxon>
        <taxon>Deinococci</taxon>
        <taxon>Deinococcales</taxon>
        <taxon>Deinococcaceae</taxon>
        <taxon>Deinococcus</taxon>
    </lineage>
</organism>